<comment type="caution">
    <text evidence="1">The sequence shown here is derived from an EMBL/GenBank/DDBJ whole genome shotgun (WGS) entry which is preliminary data.</text>
</comment>
<dbReference type="AlphaFoldDB" id="A0A644Z9W5"/>
<proteinExistence type="predicted"/>
<organism evidence="1">
    <name type="scientific">bioreactor metagenome</name>
    <dbReference type="NCBI Taxonomy" id="1076179"/>
    <lineage>
        <taxon>unclassified sequences</taxon>
        <taxon>metagenomes</taxon>
        <taxon>ecological metagenomes</taxon>
    </lineage>
</organism>
<reference evidence="1" key="1">
    <citation type="submission" date="2019-08" db="EMBL/GenBank/DDBJ databases">
        <authorList>
            <person name="Kucharzyk K."/>
            <person name="Murdoch R.W."/>
            <person name="Higgins S."/>
            <person name="Loffler F."/>
        </authorList>
    </citation>
    <scope>NUCLEOTIDE SEQUENCE</scope>
</reference>
<name>A0A644Z9W5_9ZZZZ</name>
<gene>
    <name evidence="1" type="ORF">SDC9_84314</name>
</gene>
<evidence type="ECO:0000313" key="1">
    <source>
        <dbReference type="EMBL" id="MPM37695.1"/>
    </source>
</evidence>
<accession>A0A644Z9W5</accession>
<sequence length="129" mass="14730">MQEGPHDRRCALRAQCDRASAFVFKGVHFLLYDVCRVAHAALKKLSVFKDRCADLLIVEIPADRPDDALNIVPLVDLVRKHVSCTLRYSCQKLRHFLFPLIVSLSIFRRMKPHSNAGSKSRQPVSALRY</sequence>
<protein>
    <submittedName>
        <fullName evidence="1">Uncharacterized protein</fullName>
    </submittedName>
</protein>
<dbReference type="EMBL" id="VSSQ01008037">
    <property type="protein sequence ID" value="MPM37695.1"/>
    <property type="molecule type" value="Genomic_DNA"/>
</dbReference>